<evidence type="ECO:0000256" key="1">
    <source>
        <dbReference type="ARBA" id="ARBA00004202"/>
    </source>
</evidence>
<dbReference type="InterPro" id="IPR050388">
    <property type="entry name" value="ABC_Ni/Peptide_Import"/>
</dbReference>
<dbReference type="SUPFAM" id="SSF52540">
    <property type="entry name" value="P-loop containing nucleoside triphosphate hydrolases"/>
    <property type="match status" value="1"/>
</dbReference>
<evidence type="ECO:0000256" key="6">
    <source>
        <dbReference type="ARBA" id="ARBA00022840"/>
    </source>
</evidence>
<dbReference type="NCBIfam" id="TIGR01727">
    <property type="entry name" value="oligo_HPY"/>
    <property type="match status" value="1"/>
</dbReference>
<organism evidence="9 10">
    <name type="scientific">Clostridium neuense</name>
    <dbReference type="NCBI Taxonomy" id="1728934"/>
    <lineage>
        <taxon>Bacteria</taxon>
        <taxon>Bacillati</taxon>
        <taxon>Bacillota</taxon>
        <taxon>Clostridia</taxon>
        <taxon>Eubacteriales</taxon>
        <taxon>Clostridiaceae</taxon>
        <taxon>Clostridium</taxon>
    </lineage>
</organism>
<reference evidence="9 10" key="1">
    <citation type="submission" date="2024-11" db="EMBL/GenBank/DDBJ databases">
        <authorList>
            <person name="Heng Y.C."/>
            <person name="Lim A.C.H."/>
            <person name="Lee J.K.Y."/>
            <person name="Kittelmann S."/>
        </authorList>
    </citation>
    <scope>NUCLEOTIDE SEQUENCE [LARGE SCALE GENOMIC DNA]</scope>
    <source>
        <strain evidence="9 10">WILCCON 0114</strain>
    </source>
</reference>
<feature type="domain" description="ABC transporter" evidence="8">
    <location>
        <begin position="5"/>
        <end position="255"/>
    </location>
</feature>
<name>A0ABW8T9B0_9CLOT</name>
<dbReference type="PROSITE" id="PS00211">
    <property type="entry name" value="ABC_TRANSPORTER_1"/>
    <property type="match status" value="1"/>
</dbReference>
<dbReference type="RefSeq" id="WP_406785619.1">
    <property type="nucleotide sequence ID" value="NZ_JBJIAA010000001.1"/>
</dbReference>
<dbReference type="PROSITE" id="PS50893">
    <property type="entry name" value="ABC_TRANSPORTER_2"/>
    <property type="match status" value="1"/>
</dbReference>
<evidence type="ECO:0000259" key="8">
    <source>
        <dbReference type="PROSITE" id="PS50893"/>
    </source>
</evidence>
<dbReference type="InterPro" id="IPR013563">
    <property type="entry name" value="Oligopep_ABC_C"/>
</dbReference>
<evidence type="ECO:0000256" key="5">
    <source>
        <dbReference type="ARBA" id="ARBA00022741"/>
    </source>
</evidence>
<dbReference type="Pfam" id="PF00005">
    <property type="entry name" value="ABC_tran"/>
    <property type="match status" value="1"/>
</dbReference>
<keyword evidence="6 9" id="KW-0067">ATP-binding</keyword>
<keyword evidence="7" id="KW-0472">Membrane</keyword>
<dbReference type="PANTHER" id="PTHR43297">
    <property type="entry name" value="OLIGOPEPTIDE TRANSPORT ATP-BINDING PROTEIN APPD"/>
    <property type="match status" value="1"/>
</dbReference>
<dbReference type="SMART" id="SM00382">
    <property type="entry name" value="AAA"/>
    <property type="match status" value="1"/>
</dbReference>
<gene>
    <name evidence="9" type="ORF">ACJDT4_00785</name>
</gene>
<evidence type="ECO:0000256" key="2">
    <source>
        <dbReference type="ARBA" id="ARBA00005417"/>
    </source>
</evidence>
<dbReference type="InterPro" id="IPR017871">
    <property type="entry name" value="ABC_transporter-like_CS"/>
</dbReference>
<evidence type="ECO:0000256" key="7">
    <source>
        <dbReference type="ARBA" id="ARBA00023136"/>
    </source>
</evidence>
<dbReference type="Gene3D" id="3.40.50.300">
    <property type="entry name" value="P-loop containing nucleotide triphosphate hydrolases"/>
    <property type="match status" value="1"/>
</dbReference>
<dbReference type="CDD" id="cd03257">
    <property type="entry name" value="ABC_NikE_OppD_transporters"/>
    <property type="match status" value="1"/>
</dbReference>
<keyword evidence="3" id="KW-0813">Transport</keyword>
<dbReference type="InterPro" id="IPR027417">
    <property type="entry name" value="P-loop_NTPase"/>
</dbReference>
<keyword evidence="4" id="KW-1003">Cell membrane</keyword>
<dbReference type="Proteomes" id="UP001623592">
    <property type="component" value="Unassembled WGS sequence"/>
</dbReference>
<evidence type="ECO:0000256" key="3">
    <source>
        <dbReference type="ARBA" id="ARBA00022448"/>
    </source>
</evidence>
<dbReference type="InterPro" id="IPR003593">
    <property type="entry name" value="AAA+_ATPase"/>
</dbReference>
<evidence type="ECO:0000256" key="4">
    <source>
        <dbReference type="ARBA" id="ARBA00022475"/>
    </source>
</evidence>
<evidence type="ECO:0000313" key="10">
    <source>
        <dbReference type="Proteomes" id="UP001623592"/>
    </source>
</evidence>
<dbReference type="GO" id="GO:0005524">
    <property type="term" value="F:ATP binding"/>
    <property type="evidence" value="ECO:0007669"/>
    <property type="project" value="UniProtKB-KW"/>
</dbReference>
<dbReference type="InterPro" id="IPR003439">
    <property type="entry name" value="ABC_transporter-like_ATP-bd"/>
</dbReference>
<proteinExistence type="inferred from homology"/>
<comment type="subcellular location">
    <subcellularLocation>
        <location evidence="1">Cell membrane</location>
        <topology evidence="1">Peripheral membrane protein</topology>
    </subcellularLocation>
</comment>
<comment type="similarity">
    <text evidence="2">Belongs to the ABC transporter superfamily.</text>
</comment>
<dbReference type="PANTHER" id="PTHR43297:SF2">
    <property type="entry name" value="DIPEPTIDE TRANSPORT ATP-BINDING PROTEIN DPPD"/>
    <property type="match status" value="1"/>
</dbReference>
<keyword evidence="5" id="KW-0547">Nucleotide-binding</keyword>
<dbReference type="Pfam" id="PF08352">
    <property type="entry name" value="oligo_HPY"/>
    <property type="match status" value="1"/>
</dbReference>
<protein>
    <submittedName>
        <fullName evidence="9">ABC transporter ATP-binding protein</fullName>
    </submittedName>
</protein>
<comment type="caution">
    <text evidence="9">The sequence shown here is derived from an EMBL/GenBank/DDBJ whole genome shotgun (WGS) entry which is preliminary data.</text>
</comment>
<evidence type="ECO:0000313" key="9">
    <source>
        <dbReference type="EMBL" id="MFL0248941.1"/>
    </source>
</evidence>
<sequence>MEKLLEINDIYTSFNTHVGEVQAVRGVTIDLYKGEAIGIVGESGSGKSITMMTVMRLLDSNGVIKKGEVLFDGKDLTKLSEKEMENIRGNEIGMIFQDPMTSLNPVITIGDQLSEPLIRHKSMSKSEARKKVIEMLNLVGIPSPEKRIKQYPYEFSGGMRQRVMIAMALICEPKLLIADEPTTALDVTIQAQILELMKELKQKLNMSIILITHDLGVVADVCSRINVMYGGVVVESGTSRDIFYNANHPYTWGLLRSIPNPKLEVKERLKPIEGTPPDLLAPPKGCPFAERCEYAMKVCFEGRAENYKINEGHYSSCWLNHPYALEIMQDIKRSVG</sequence>
<keyword evidence="10" id="KW-1185">Reference proteome</keyword>
<accession>A0ABW8T9B0</accession>
<dbReference type="EMBL" id="JBJIAA010000001">
    <property type="protein sequence ID" value="MFL0248941.1"/>
    <property type="molecule type" value="Genomic_DNA"/>
</dbReference>